<dbReference type="PANTHER" id="PTHR22916:SF3">
    <property type="entry name" value="UDP-GLCNAC:BETAGAL BETA-1,3-N-ACETYLGLUCOSAMINYLTRANSFERASE-LIKE PROTEIN 1"/>
    <property type="match status" value="1"/>
</dbReference>
<evidence type="ECO:0000313" key="3">
    <source>
        <dbReference type="Proteomes" id="UP000253034"/>
    </source>
</evidence>
<dbReference type="OrthoDB" id="396512at2"/>
<dbReference type="GO" id="GO:0016758">
    <property type="term" value="F:hexosyltransferase activity"/>
    <property type="evidence" value="ECO:0007669"/>
    <property type="project" value="UniProtKB-ARBA"/>
</dbReference>
<dbReference type="EMBL" id="QPJT01000012">
    <property type="protein sequence ID" value="RCX16122.1"/>
    <property type="molecule type" value="Genomic_DNA"/>
</dbReference>
<keyword evidence="2" id="KW-0808">Transferase</keyword>
<feature type="domain" description="Glycosyltransferase 2-like" evidence="1">
    <location>
        <begin position="6"/>
        <end position="108"/>
    </location>
</feature>
<evidence type="ECO:0000313" key="2">
    <source>
        <dbReference type="EMBL" id="RCX16122.1"/>
    </source>
</evidence>
<dbReference type="SUPFAM" id="SSF53448">
    <property type="entry name" value="Nucleotide-diphospho-sugar transferases"/>
    <property type="match status" value="1"/>
</dbReference>
<organism evidence="2 3">
    <name type="scientific">Anaerobacterium chartisolvens</name>
    <dbReference type="NCBI Taxonomy" id="1297424"/>
    <lineage>
        <taxon>Bacteria</taxon>
        <taxon>Bacillati</taxon>
        <taxon>Bacillota</taxon>
        <taxon>Clostridia</taxon>
        <taxon>Eubacteriales</taxon>
        <taxon>Oscillospiraceae</taxon>
        <taxon>Anaerobacterium</taxon>
    </lineage>
</organism>
<dbReference type="InterPro" id="IPR029044">
    <property type="entry name" value="Nucleotide-diphossugar_trans"/>
</dbReference>
<keyword evidence="3" id="KW-1185">Reference proteome</keyword>
<gene>
    <name evidence="2" type="ORF">DFR58_112104</name>
</gene>
<sequence length="341" mass="39887">MKYITFVVPSYNSEAYLERCVKSLLPGGEDVEIIIVNDGSTDNTGKIADMYANLYPNIIKAVHKENGGHGSGINVGIERANGIYFKVVDSDDWVNEGSYLTLLNKIKEVVEHSDKTIDLFVSNYVYNHLDKGSFHRIHYRNVFDSNKISTWEDIKYFTISQYFLMHALTFRTDIIRMAGVKLPEHTFYVDNIFAYQPLPYVKNLIYLDIDFYQYYIGREDQSVNEKSMLKRIDQQFTVTRTVLNSYNIKQIKQMSPKLTKYMIRQICILMSITSVLCSLANTNEYKSEMKKLWAELRDTDKWLYNQVKYFSFNVVSTLPEPICDKVSISCYRFAKRRYMFA</sequence>
<name>A0A369B3G2_9FIRM</name>
<dbReference type="InterPro" id="IPR001173">
    <property type="entry name" value="Glyco_trans_2-like"/>
</dbReference>
<dbReference type="RefSeq" id="WP_114298045.1">
    <property type="nucleotide sequence ID" value="NZ_QPJT01000012.1"/>
</dbReference>
<accession>A0A369B3G2</accession>
<dbReference type="Proteomes" id="UP000253034">
    <property type="component" value="Unassembled WGS sequence"/>
</dbReference>
<dbReference type="Pfam" id="PF00535">
    <property type="entry name" value="Glycos_transf_2"/>
    <property type="match status" value="1"/>
</dbReference>
<comment type="caution">
    <text evidence="2">The sequence shown here is derived from an EMBL/GenBank/DDBJ whole genome shotgun (WGS) entry which is preliminary data.</text>
</comment>
<proteinExistence type="predicted"/>
<reference evidence="2 3" key="1">
    <citation type="submission" date="2018-07" db="EMBL/GenBank/DDBJ databases">
        <title>Genomic Encyclopedia of Type Strains, Phase IV (KMG-IV): sequencing the most valuable type-strain genomes for metagenomic binning, comparative biology and taxonomic classification.</title>
        <authorList>
            <person name="Goeker M."/>
        </authorList>
    </citation>
    <scope>NUCLEOTIDE SEQUENCE [LARGE SCALE GENOMIC DNA]</scope>
    <source>
        <strain evidence="2 3">DSM 27016</strain>
    </source>
</reference>
<dbReference type="AlphaFoldDB" id="A0A369B3G2"/>
<evidence type="ECO:0000259" key="1">
    <source>
        <dbReference type="Pfam" id="PF00535"/>
    </source>
</evidence>
<dbReference type="PANTHER" id="PTHR22916">
    <property type="entry name" value="GLYCOSYLTRANSFERASE"/>
    <property type="match status" value="1"/>
</dbReference>
<protein>
    <submittedName>
        <fullName evidence="2">Glycosyltransferase involved in cell wall biosynthesis</fullName>
    </submittedName>
</protein>
<dbReference type="CDD" id="cd00761">
    <property type="entry name" value="Glyco_tranf_GTA_type"/>
    <property type="match status" value="1"/>
</dbReference>
<dbReference type="Gene3D" id="3.90.550.10">
    <property type="entry name" value="Spore Coat Polysaccharide Biosynthesis Protein SpsA, Chain A"/>
    <property type="match status" value="1"/>
</dbReference>